<organism evidence="6 7">
    <name type="scientific">Araneus ventricosus</name>
    <name type="common">Orbweaver spider</name>
    <name type="synonym">Epeira ventricosa</name>
    <dbReference type="NCBI Taxonomy" id="182803"/>
    <lineage>
        <taxon>Eukaryota</taxon>
        <taxon>Metazoa</taxon>
        <taxon>Ecdysozoa</taxon>
        <taxon>Arthropoda</taxon>
        <taxon>Chelicerata</taxon>
        <taxon>Arachnida</taxon>
        <taxon>Araneae</taxon>
        <taxon>Araneomorphae</taxon>
        <taxon>Entelegynae</taxon>
        <taxon>Araneoidea</taxon>
        <taxon>Araneidae</taxon>
        <taxon>Araneus</taxon>
    </lineage>
</organism>
<feature type="domain" description="Myb/SANT-like DNA-binding" evidence="5">
    <location>
        <begin position="7"/>
        <end position="85"/>
    </location>
</feature>
<evidence type="ECO:0000259" key="5">
    <source>
        <dbReference type="Pfam" id="PF13873"/>
    </source>
</evidence>
<gene>
    <name evidence="6" type="ORF">AVEN_27406_1</name>
</gene>
<evidence type="ECO:0000256" key="3">
    <source>
        <dbReference type="ARBA" id="ARBA00025466"/>
    </source>
</evidence>
<protein>
    <recommendedName>
        <fullName evidence="2">Regulatory protein zeste</fullName>
    </recommendedName>
</protein>
<dbReference type="EMBL" id="BGPR01003166">
    <property type="protein sequence ID" value="GBM84532.1"/>
    <property type="molecule type" value="Genomic_DNA"/>
</dbReference>
<evidence type="ECO:0000313" key="7">
    <source>
        <dbReference type="Proteomes" id="UP000499080"/>
    </source>
</evidence>
<dbReference type="OrthoDB" id="6415923at2759"/>
<comment type="caution">
    <text evidence="6">The sequence shown here is derived from an EMBL/GenBank/DDBJ whole genome shotgun (WGS) entry which is preliminary data.</text>
</comment>
<dbReference type="AlphaFoldDB" id="A0A4Y2J5K4"/>
<evidence type="ECO:0000256" key="2">
    <source>
        <dbReference type="ARBA" id="ARBA00016807"/>
    </source>
</evidence>
<sequence>MSDLLPRGFRFSHKDKSLLAKLVGSFPAILYKGLDAESLSKKMKAWEELTKQFNAKNNGHDFKFTPRHLKALWKRMKVQSKKAAAAQAAEGTNGSPLPDLSISSLESVMPIILSEAEKIPPDESSSSYVLPNDPPSPGSYVLPDNPPPTIDEVYSTTKNNTEDYYSPTPSPMPPTSHILSRCLINGDKMKRRKPVEIEIENLQEEHRLRMECLRYIPSTPGVYGGVQSIEIGRIRNRSRFVITVENRVRVTIDLDITGGYQVSSQCHQGERPSWQFSCGVALY</sequence>
<name>A0A4Y2J5K4_ARAVE</name>
<keyword evidence="7" id="KW-1185">Reference proteome</keyword>
<evidence type="ECO:0000313" key="6">
    <source>
        <dbReference type="EMBL" id="GBM84532.1"/>
    </source>
</evidence>
<comment type="subunit">
    <text evidence="1">Self-associates forming complexes of several hundred monomers.</text>
</comment>
<feature type="region of interest" description="Disordered" evidence="4">
    <location>
        <begin position="122"/>
        <end position="146"/>
    </location>
</feature>
<proteinExistence type="predicted"/>
<evidence type="ECO:0000256" key="1">
    <source>
        <dbReference type="ARBA" id="ARBA00011764"/>
    </source>
</evidence>
<dbReference type="InterPro" id="IPR028002">
    <property type="entry name" value="Myb_DNA-bind_5"/>
</dbReference>
<accession>A0A4Y2J5K4</accession>
<comment type="function">
    <text evidence="3">Involved in transvection phenomena (= synapsis-dependent gene expression), where the synaptic pairing of chromosomes carrying genes with which zeste interacts influences the expression of these genes. Zeste binds to DNA and stimulates transcription from a nearby promoter.</text>
</comment>
<reference evidence="6 7" key="1">
    <citation type="journal article" date="2019" name="Sci. Rep.">
        <title>Orb-weaving spider Araneus ventricosus genome elucidates the spidroin gene catalogue.</title>
        <authorList>
            <person name="Kono N."/>
            <person name="Nakamura H."/>
            <person name="Ohtoshi R."/>
            <person name="Moran D.A.P."/>
            <person name="Shinohara A."/>
            <person name="Yoshida Y."/>
            <person name="Fujiwara M."/>
            <person name="Mori M."/>
            <person name="Tomita M."/>
            <person name="Arakawa K."/>
        </authorList>
    </citation>
    <scope>NUCLEOTIDE SEQUENCE [LARGE SCALE GENOMIC DNA]</scope>
</reference>
<evidence type="ECO:0000256" key="4">
    <source>
        <dbReference type="SAM" id="MobiDB-lite"/>
    </source>
</evidence>
<dbReference type="Pfam" id="PF13873">
    <property type="entry name" value="Myb_DNA-bind_5"/>
    <property type="match status" value="1"/>
</dbReference>
<dbReference type="Proteomes" id="UP000499080">
    <property type="component" value="Unassembled WGS sequence"/>
</dbReference>